<feature type="domain" description="UBC core" evidence="10">
    <location>
        <begin position="663"/>
        <end position="706"/>
    </location>
</feature>
<feature type="transmembrane region" description="Helical" evidence="9">
    <location>
        <begin position="113"/>
        <end position="141"/>
    </location>
</feature>
<keyword evidence="2" id="KW-0808">Transferase</keyword>
<evidence type="ECO:0000256" key="8">
    <source>
        <dbReference type="PROSITE-ProRule" id="PRU10133"/>
    </source>
</evidence>
<dbReference type="FunFam" id="3.10.110.10:FF:000017">
    <property type="entry name" value="Ubiquitin-conjugating enzyme E2 2"/>
    <property type="match status" value="1"/>
</dbReference>
<dbReference type="InterPro" id="IPR023313">
    <property type="entry name" value="UBQ-conjugating_AS"/>
</dbReference>
<comment type="caution">
    <text evidence="12">The sequence shown here is derived from an EMBL/GenBank/DDBJ whole genome shotgun (WGS) entry which is preliminary data.</text>
</comment>
<evidence type="ECO:0000256" key="6">
    <source>
        <dbReference type="ARBA" id="ARBA00056190"/>
    </source>
</evidence>
<accession>A0AAV6M3P0</accession>
<comment type="function">
    <text evidence="6">Accepts the ubiquitin from the E1 complex and catalyzes its covalent attachment to other proteins.</text>
</comment>
<protein>
    <recommendedName>
        <fullName evidence="1">E2 ubiquitin-conjugating enzyme</fullName>
        <ecNumber evidence="1">2.3.2.23</ecNumber>
    </recommendedName>
</protein>
<dbReference type="CDD" id="cd23790">
    <property type="entry name" value="UBCc_UBE2A_2B"/>
    <property type="match status" value="1"/>
</dbReference>
<evidence type="ECO:0000259" key="10">
    <source>
        <dbReference type="PROSITE" id="PS50127"/>
    </source>
</evidence>
<evidence type="ECO:0000313" key="12">
    <source>
        <dbReference type="EMBL" id="KAG6574104.1"/>
    </source>
</evidence>
<evidence type="ECO:0000256" key="1">
    <source>
        <dbReference type="ARBA" id="ARBA00012486"/>
    </source>
</evidence>
<feature type="transmembrane region" description="Helical" evidence="9">
    <location>
        <begin position="395"/>
        <end position="416"/>
    </location>
</feature>
<evidence type="ECO:0000313" key="13">
    <source>
        <dbReference type="Proteomes" id="UP000685013"/>
    </source>
</evidence>
<evidence type="ECO:0000259" key="11">
    <source>
        <dbReference type="PROSITE" id="PS51371"/>
    </source>
</evidence>
<dbReference type="Pfam" id="PF00179">
    <property type="entry name" value="UQ_con"/>
    <property type="match status" value="2"/>
</dbReference>
<dbReference type="InterPro" id="IPR000608">
    <property type="entry name" value="UBC"/>
</dbReference>
<name>A0AAV6M3P0_9ROSI</name>
<dbReference type="GO" id="GO:0061631">
    <property type="term" value="F:ubiquitin conjugating enzyme activity"/>
    <property type="evidence" value="ECO:0007669"/>
    <property type="project" value="UniProtKB-EC"/>
</dbReference>
<dbReference type="SMART" id="SM00116">
    <property type="entry name" value="CBS"/>
    <property type="match status" value="3"/>
</dbReference>
<keyword evidence="9" id="KW-1133">Transmembrane helix</keyword>
<dbReference type="GO" id="GO:0005524">
    <property type="term" value="F:ATP binding"/>
    <property type="evidence" value="ECO:0007669"/>
    <property type="project" value="UniProtKB-KW"/>
</dbReference>
<dbReference type="SMART" id="SM00212">
    <property type="entry name" value="UBCc"/>
    <property type="match status" value="2"/>
</dbReference>
<keyword evidence="5" id="KW-0067">ATP-binding</keyword>
<dbReference type="PROSITE" id="PS51371">
    <property type="entry name" value="CBS"/>
    <property type="match status" value="2"/>
</dbReference>
<keyword evidence="13" id="KW-1185">Reference proteome</keyword>
<feature type="transmembrane region" description="Helical" evidence="9">
    <location>
        <begin position="147"/>
        <end position="167"/>
    </location>
</feature>
<evidence type="ECO:0000256" key="4">
    <source>
        <dbReference type="ARBA" id="ARBA00022786"/>
    </source>
</evidence>
<evidence type="ECO:0000256" key="2">
    <source>
        <dbReference type="ARBA" id="ARBA00022679"/>
    </source>
</evidence>
<evidence type="ECO:0000256" key="5">
    <source>
        <dbReference type="ARBA" id="ARBA00022840"/>
    </source>
</evidence>
<gene>
    <name evidence="12" type="primary">CBSCBS2</name>
    <name evidence="12" type="ORF">SDJN03_27991</name>
</gene>
<proteinExistence type="predicted"/>
<feature type="domain" description="CBS" evidence="11">
    <location>
        <begin position="47"/>
        <end position="113"/>
    </location>
</feature>
<feature type="domain" description="UBC core" evidence="10">
    <location>
        <begin position="466"/>
        <end position="612"/>
    </location>
</feature>
<dbReference type="PANTHER" id="PTHR24067">
    <property type="entry name" value="UBIQUITIN-CONJUGATING ENZYME E2"/>
    <property type="match status" value="1"/>
</dbReference>
<sequence>MERRWPADKAQQILRTDRRTSFEKLPKPLQETLNHAFSRIPVSSFSGVPGGEVIEIPADTTIADAVKILSECKILSAPVTNPNAREDMSWRDRYLGIVDYSAIILWVLESAELAAAVLSAGSATAVGVGAGAVGAIGAMALGATGPVAVAGIAAAAVGAAVAGGVAVDKGIGKDAPTAADCLGDDFYKVLLQEEPFKSTTVELILKSYRWVPFLPVTQNNSMLCILLLLSKYRLRNVPVIESGKPGLKNYITQSAIVQGLERCRGRDWFDCIAARPISDLGLPFMSCHDVISIQSEELILEAFKKMRDNHIGGLPVVEGPRKRIVGNISIRDIRYLLLTPELFSNFRKLTVMDFIKIVVTLPEDVGRLAPPFTCRLESTLGSVINSLASKSVHRIYVVAAIFWIFFALFPTLIVFWPPEKSLIDQSLSLDRKSIEIGFLFDLVSKSIEISEGCRCVRLPPVRMSTPARKRLMRDFRRLQQDPPAGISGAPQDNNIMLWNAVIFGPDDTPWDGGTFKLTLQFTEDYPNKPPTVRFVSRMFHPNIYADGSICLDILQNQWSPIYDVAAILTSIQSLLCDPNPNSPANSEAARMFSENKREYNRRPVLPAWHCRRQEKAVGIPHGNADGNFFSLRPSQFQCMTETAYQIQYVSRRARLRPVRMSTSARKRLMRDFKRLQQDPPAGISGAPQDNNIMLWNAVIFGPDDTPCICLDILQNQWSPIYDVAAILTSIQSLLCDPNPNSPANSEAARMFSENKREYNRRVREIVEQSWTAD</sequence>
<organism evidence="12 13">
    <name type="scientific">Cucurbita argyrosperma subsp. sororia</name>
    <dbReference type="NCBI Taxonomy" id="37648"/>
    <lineage>
        <taxon>Eukaryota</taxon>
        <taxon>Viridiplantae</taxon>
        <taxon>Streptophyta</taxon>
        <taxon>Embryophyta</taxon>
        <taxon>Tracheophyta</taxon>
        <taxon>Spermatophyta</taxon>
        <taxon>Magnoliopsida</taxon>
        <taxon>eudicotyledons</taxon>
        <taxon>Gunneridae</taxon>
        <taxon>Pentapetalae</taxon>
        <taxon>rosids</taxon>
        <taxon>fabids</taxon>
        <taxon>Cucurbitales</taxon>
        <taxon>Cucurbitaceae</taxon>
        <taxon>Cucurbiteae</taxon>
        <taxon>Cucurbita</taxon>
    </lineage>
</organism>
<dbReference type="Pfam" id="PF00571">
    <property type="entry name" value="CBS"/>
    <property type="match status" value="1"/>
</dbReference>
<evidence type="ECO:0000256" key="7">
    <source>
        <dbReference type="PROSITE-ProRule" id="PRU00703"/>
    </source>
</evidence>
<dbReference type="PROSITE" id="PS00183">
    <property type="entry name" value="UBC_1"/>
    <property type="match status" value="1"/>
</dbReference>
<keyword evidence="3" id="KW-0547">Nucleotide-binding</keyword>
<dbReference type="EMBL" id="JAGKQH010000018">
    <property type="protein sequence ID" value="KAG6574104.1"/>
    <property type="molecule type" value="Genomic_DNA"/>
</dbReference>
<dbReference type="EC" id="2.3.2.23" evidence="1"/>
<evidence type="ECO:0000256" key="3">
    <source>
        <dbReference type="ARBA" id="ARBA00022741"/>
    </source>
</evidence>
<feature type="non-terminal residue" evidence="12">
    <location>
        <position position="1"/>
    </location>
</feature>
<feature type="domain" description="CBS" evidence="11">
    <location>
        <begin position="285"/>
        <end position="344"/>
    </location>
</feature>
<dbReference type="GO" id="GO:0006511">
    <property type="term" value="P:ubiquitin-dependent protein catabolic process"/>
    <property type="evidence" value="ECO:0007669"/>
    <property type="project" value="UniProtKB-ARBA"/>
</dbReference>
<keyword evidence="9" id="KW-0812">Transmembrane</keyword>
<feature type="domain" description="UBC core" evidence="10">
    <location>
        <begin position="708"/>
        <end position="771"/>
    </location>
</feature>
<keyword evidence="9" id="KW-0472">Membrane</keyword>
<keyword evidence="4" id="KW-0833">Ubl conjugation pathway</keyword>
<reference evidence="12 13" key="1">
    <citation type="journal article" date="2021" name="Hortic Res">
        <title>The domestication of Cucurbita argyrosperma as revealed by the genome of its wild relative.</title>
        <authorList>
            <person name="Barrera-Redondo J."/>
            <person name="Sanchez-de la Vega G."/>
            <person name="Aguirre-Liguori J.A."/>
            <person name="Castellanos-Morales G."/>
            <person name="Gutierrez-Guerrero Y.T."/>
            <person name="Aguirre-Dugua X."/>
            <person name="Aguirre-Planter E."/>
            <person name="Tenaillon M.I."/>
            <person name="Lira-Saade R."/>
            <person name="Eguiarte L.E."/>
        </authorList>
    </citation>
    <scope>NUCLEOTIDE SEQUENCE [LARGE SCALE GENOMIC DNA]</scope>
    <source>
        <strain evidence="12">JBR-2021</strain>
    </source>
</reference>
<dbReference type="PROSITE" id="PS50127">
    <property type="entry name" value="UBC_2"/>
    <property type="match status" value="3"/>
</dbReference>
<dbReference type="Proteomes" id="UP000685013">
    <property type="component" value="Chromosome 18"/>
</dbReference>
<dbReference type="InterPro" id="IPR000644">
    <property type="entry name" value="CBS_dom"/>
</dbReference>
<evidence type="ECO:0000256" key="9">
    <source>
        <dbReference type="SAM" id="Phobius"/>
    </source>
</evidence>
<keyword evidence="7" id="KW-0129">CBS domain</keyword>
<dbReference type="AlphaFoldDB" id="A0AAV6M3P0"/>
<dbReference type="InterPro" id="IPR050113">
    <property type="entry name" value="Ub_conjugating_enzyme"/>
</dbReference>
<feature type="active site" description="Glycyl thioester intermediate" evidence="8">
    <location>
        <position position="550"/>
    </location>
</feature>
<dbReference type="CDD" id="cd02205">
    <property type="entry name" value="CBS_pair_SF"/>
    <property type="match status" value="2"/>
</dbReference>